<gene>
    <name evidence="1" type="ORF">QPK29_025620</name>
</gene>
<keyword evidence="2" id="KW-1185">Reference proteome</keyword>
<comment type="caution">
    <text evidence="1">The sequence shown here is derived from an EMBL/GenBank/DDBJ whole genome shotgun (WGS) entry which is preliminary data.</text>
</comment>
<accession>A0ACC7MGD1</accession>
<protein>
    <submittedName>
        <fullName evidence="1">UbiA family prenyltransferase</fullName>
    </submittedName>
</protein>
<evidence type="ECO:0000313" key="2">
    <source>
        <dbReference type="Proteomes" id="UP001168096"/>
    </source>
</evidence>
<organism evidence="1 2">
    <name type="scientific">Massilia orientalis</name>
    <dbReference type="NCBI Taxonomy" id="3050128"/>
    <lineage>
        <taxon>Bacteria</taxon>
        <taxon>Pseudomonadati</taxon>
        <taxon>Pseudomonadota</taxon>
        <taxon>Betaproteobacteria</taxon>
        <taxon>Burkholderiales</taxon>
        <taxon>Oxalobacteraceae</taxon>
        <taxon>Telluria group</taxon>
        <taxon>Massilia</taxon>
    </lineage>
</organism>
<dbReference type="EMBL" id="JASNRB020000019">
    <property type="protein sequence ID" value="MFJ1471112.1"/>
    <property type="molecule type" value="Genomic_DNA"/>
</dbReference>
<dbReference type="Proteomes" id="UP001168096">
    <property type="component" value="Unassembled WGS sequence"/>
</dbReference>
<proteinExistence type="predicted"/>
<reference evidence="1" key="1">
    <citation type="submission" date="2024-11" db="EMBL/GenBank/DDBJ databases">
        <title>Description of Massilia orientalis sp. nov., isolated from rhizosphere soil of Ageratina adenophora.</title>
        <authorList>
            <person name="Wang Y."/>
        </authorList>
    </citation>
    <scope>NUCLEOTIDE SEQUENCE</scope>
    <source>
        <strain evidence="1">YIM B02787</strain>
    </source>
</reference>
<evidence type="ECO:0000313" key="1">
    <source>
        <dbReference type="EMBL" id="MFJ1471112.1"/>
    </source>
</evidence>
<name>A0ACC7MGD1_9BURK</name>
<sequence>MKMQRNSELATPDTNAMIAQAAPLVVDLDGTLTPTDTLVESVLQLIKQAPLNLFLLPFWLLRGIAYFKAKVAGATTFSARSLPYREDLLRFLTEQKADGRRLVLATAAHQSIAHAVATHIGLFDLVIASDANCNLKGERKLAAIREQVGHAFVYAGDSKVDLPIWRSAHAAILVDVGDSVSRAVRQSVPTEREFRTAKSLLKTWAKALRVHQWLKNLLIFVPLLTAFSFSSTAAVLTVLLAFLSFSFAASATYIVNDLSDLGSDRAHVRKRARPFASCAIKIVDGIGAAIALMSGAFLLSAFVSPSFSLVLLTYVVITTAYTWRLKEYVLLDVLTLAVLYTVRIVAGALAIGAPMSPWLLAFSVFIFFSLALVKRCSELVSLLSADIEAAKGRDYRTTDLVVLWPLGVAAAMSSVVIFCLFVSASVTRERYATPEVLWVVALGLIYWLTRLWIKTARGEMHDDPIVYALKNRGSCLTIAICVGAMVFGHFVEILPD</sequence>